<name>A0A7W9NFG3_9PSEU</name>
<accession>A0A7W9NFG3</accession>
<organism evidence="1 2">
    <name type="scientific">Kutzneria kofuensis</name>
    <dbReference type="NCBI Taxonomy" id="103725"/>
    <lineage>
        <taxon>Bacteria</taxon>
        <taxon>Bacillati</taxon>
        <taxon>Actinomycetota</taxon>
        <taxon>Actinomycetes</taxon>
        <taxon>Pseudonocardiales</taxon>
        <taxon>Pseudonocardiaceae</taxon>
        <taxon>Kutzneria</taxon>
    </lineage>
</organism>
<proteinExistence type="predicted"/>
<gene>
    <name evidence="1" type="ORF">BJ998_001287</name>
</gene>
<sequence length="29" mass="3413">MRWIEEAKKAETRQNRVAKTVARLTGVNR</sequence>
<keyword evidence="2" id="KW-1185">Reference proteome</keyword>
<evidence type="ECO:0000313" key="2">
    <source>
        <dbReference type="Proteomes" id="UP000585638"/>
    </source>
</evidence>
<dbReference type="Pfam" id="PF13376">
    <property type="entry name" value="OmdA"/>
    <property type="match status" value="1"/>
</dbReference>
<protein>
    <submittedName>
        <fullName evidence="1">Uncharacterized protein YdeI (YjbR/CyaY-like superfamily)</fullName>
    </submittedName>
</protein>
<reference evidence="1 2" key="1">
    <citation type="submission" date="2020-08" db="EMBL/GenBank/DDBJ databases">
        <title>Sequencing the genomes of 1000 actinobacteria strains.</title>
        <authorList>
            <person name="Klenk H.-P."/>
        </authorList>
    </citation>
    <scope>NUCLEOTIDE SEQUENCE [LARGE SCALE GENOMIC DNA]</scope>
    <source>
        <strain evidence="1 2">DSM 43851</strain>
    </source>
</reference>
<dbReference type="Proteomes" id="UP000585638">
    <property type="component" value="Unassembled WGS sequence"/>
</dbReference>
<evidence type="ECO:0000313" key="1">
    <source>
        <dbReference type="EMBL" id="MBB5890091.1"/>
    </source>
</evidence>
<comment type="caution">
    <text evidence="1">The sequence shown here is derived from an EMBL/GenBank/DDBJ whole genome shotgun (WGS) entry which is preliminary data.</text>
</comment>
<dbReference type="AlphaFoldDB" id="A0A7W9NFG3"/>
<dbReference type="EMBL" id="JACHIR010000001">
    <property type="protein sequence ID" value="MBB5890091.1"/>
    <property type="molecule type" value="Genomic_DNA"/>
</dbReference>